<dbReference type="GO" id="GO:0032807">
    <property type="term" value="C:DNA ligase IV complex"/>
    <property type="evidence" value="ECO:0007669"/>
    <property type="project" value="TreeGrafter"/>
</dbReference>
<keyword evidence="5" id="KW-0539">Nucleus</keyword>
<dbReference type="Proteomes" id="UP000076580">
    <property type="component" value="Chromosome 02"/>
</dbReference>
<comment type="subcellular location">
    <subcellularLocation>
        <location evidence="1">Nucleus</location>
    </subcellularLocation>
</comment>
<sequence length="525" mass="56799">MVENVAWRPLPLPPSPSLPVLLVSAVMAPAAYTVRITDMANVWTETLERRAICMRGWNEGTSIDPSDTPENMAKFLALVRTALDSSRPGHEGSTLRLSPATAADAGQDGLTLRLTCILPGLQPLKWPLHLRKSPPSSLATDLVLPLIQAHYVRKMEVISLIQALADKDAVLTKFSDKLEALGTGLEHIFTHLSGKRKVTRPAAEEKVKGLKAFDEGEWKSRLDSEMDRSLDAGSLLRNVFGESGLQAETLLEIDQSPALDSWWHDAGSLLPGWGRTWEAPAAAQMTSKPPTQAAVADDDDFQVQATPPRFRSGNEKPTGSEARSDDDASTEGEDDEHVIPDSNPPNAQTNNNGHASRHGAISARTASAAPRSPRREENITSKRSVDDSETASEASSDGDAAASMRTALPAPLNPAPADGAKRRGLGVIGGQGRNVDPSDLAKSPEANSAGVDDAPPRASKPGRIGQIGGGPMRMRDDNDRGRALSRTKEPDMIRETSRERADRRREELKRELEKKALPAKKKRRF</sequence>
<evidence type="ECO:0000259" key="9">
    <source>
        <dbReference type="Pfam" id="PF09302"/>
    </source>
</evidence>
<feature type="compositionally biased region" description="Basic and acidic residues" evidence="8">
    <location>
        <begin position="473"/>
        <end position="516"/>
    </location>
</feature>
<dbReference type="InterPro" id="IPR052287">
    <property type="entry name" value="NHEJ_factor"/>
</dbReference>
<dbReference type="STRING" id="98403.A0A151GK51"/>
<comment type="caution">
    <text evidence="11">The sequence shown here is derived from an EMBL/GenBank/DDBJ whole genome shotgun (WGS) entry which is preliminary data.</text>
</comment>
<feature type="compositionally biased region" description="Low complexity" evidence="8">
    <location>
        <begin position="391"/>
        <end position="410"/>
    </location>
</feature>
<evidence type="ECO:0000256" key="8">
    <source>
        <dbReference type="SAM" id="MobiDB-lite"/>
    </source>
</evidence>
<name>A0A151GK51_DRECN</name>
<dbReference type="GO" id="GO:0006303">
    <property type="term" value="P:double-strand break repair via nonhomologous end joining"/>
    <property type="evidence" value="ECO:0007669"/>
    <property type="project" value="TreeGrafter"/>
</dbReference>
<dbReference type="InterPro" id="IPR015381">
    <property type="entry name" value="XLF-like_N"/>
</dbReference>
<dbReference type="GO" id="GO:0045027">
    <property type="term" value="F:DNA end binding"/>
    <property type="evidence" value="ECO:0007669"/>
    <property type="project" value="TreeGrafter"/>
</dbReference>
<evidence type="ECO:0000256" key="7">
    <source>
        <dbReference type="ARBA" id="ARBA00044529"/>
    </source>
</evidence>
<dbReference type="CDD" id="cd22285">
    <property type="entry name" value="HD_XLF_N"/>
    <property type="match status" value="1"/>
</dbReference>
<feature type="compositionally biased region" description="Low complexity" evidence="8">
    <location>
        <begin position="362"/>
        <end position="371"/>
    </location>
</feature>
<dbReference type="OrthoDB" id="2155935at2759"/>
<dbReference type="InterPro" id="IPR053829">
    <property type="entry name" value="XLF-like_CC"/>
</dbReference>
<organism evidence="11 12">
    <name type="scientific">Drechmeria coniospora</name>
    <name type="common">Nematophagous fungus</name>
    <name type="synonym">Meria coniospora</name>
    <dbReference type="NCBI Taxonomy" id="98403"/>
    <lineage>
        <taxon>Eukaryota</taxon>
        <taxon>Fungi</taxon>
        <taxon>Dikarya</taxon>
        <taxon>Ascomycota</taxon>
        <taxon>Pezizomycotina</taxon>
        <taxon>Sordariomycetes</taxon>
        <taxon>Hypocreomycetidae</taxon>
        <taxon>Hypocreales</taxon>
        <taxon>Ophiocordycipitaceae</taxon>
        <taxon>Drechmeria</taxon>
    </lineage>
</organism>
<evidence type="ECO:0000256" key="4">
    <source>
        <dbReference type="ARBA" id="ARBA00023204"/>
    </source>
</evidence>
<proteinExistence type="inferred from homology"/>
<keyword evidence="4" id="KW-0234">DNA repair</keyword>
<dbReference type="RefSeq" id="XP_040656837.1">
    <property type="nucleotide sequence ID" value="XM_040801804.1"/>
</dbReference>
<dbReference type="PANTHER" id="PTHR32235:SF1">
    <property type="entry name" value="NON-HOMOLOGOUS END-JOINING FACTOR 1"/>
    <property type="match status" value="1"/>
</dbReference>
<protein>
    <recommendedName>
        <fullName evidence="7">Non-homologous end-joining factor 1</fullName>
    </recommendedName>
</protein>
<comment type="similarity">
    <text evidence="6">Belongs to the XRCC4-XLF family. XLF subfamily.</text>
</comment>
<evidence type="ECO:0000256" key="3">
    <source>
        <dbReference type="ARBA" id="ARBA00023125"/>
    </source>
</evidence>
<feature type="compositionally biased region" description="Acidic residues" evidence="8">
    <location>
        <begin position="327"/>
        <end position="336"/>
    </location>
</feature>
<gene>
    <name evidence="11" type="ORF">DCS_04495</name>
</gene>
<keyword evidence="3" id="KW-0238">DNA-binding</keyword>
<feature type="compositionally biased region" description="Polar residues" evidence="8">
    <location>
        <begin position="344"/>
        <end position="354"/>
    </location>
</feature>
<feature type="region of interest" description="Disordered" evidence="8">
    <location>
        <begin position="304"/>
        <end position="525"/>
    </location>
</feature>
<evidence type="ECO:0000256" key="1">
    <source>
        <dbReference type="ARBA" id="ARBA00004123"/>
    </source>
</evidence>
<dbReference type="Pfam" id="PF21928">
    <property type="entry name" value="XLF_CC"/>
    <property type="match status" value="1"/>
</dbReference>
<dbReference type="Gene3D" id="2.170.210.10">
    <property type="entry name" value="DNA double-strand break repair and VJ recombination XRCC4, N-terminal"/>
    <property type="match status" value="1"/>
</dbReference>
<dbReference type="InterPro" id="IPR038051">
    <property type="entry name" value="XRCC4-like_N_sf"/>
</dbReference>
<keyword evidence="2" id="KW-0227">DNA damage</keyword>
<evidence type="ECO:0000313" key="12">
    <source>
        <dbReference type="Proteomes" id="UP000076580"/>
    </source>
</evidence>
<evidence type="ECO:0000256" key="5">
    <source>
        <dbReference type="ARBA" id="ARBA00023242"/>
    </source>
</evidence>
<evidence type="ECO:0000313" key="11">
    <source>
        <dbReference type="EMBL" id="KYK57485.1"/>
    </source>
</evidence>
<feature type="domain" description="XLF-like coiled-coil region" evidence="10">
    <location>
        <begin position="134"/>
        <end position="186"/>
    </location>
</feature>
<evidence type="ECO:0000256" key="2">
    <source>
        <dbReference type="ARBA" id="ARBA00022763"/>
    </source>
</evidence>
<dbReference type="AlphaFoldDB" id="A0A151GK51"/>
<accession>A0A151GK51</accession>
<dbReference type="Pfam" id="PF09302">
    <property type="entry name" value="XLF"/>
    <property type="match status" value="1"/>
</dbReference>
<evidence type="ECO:0000256" key="6">
    <source>
        <dbReference type="ARBA" id="ARBA00025747"/>
    </source>
</evidence>
<dbReference type="GeneID" id="63717138"/>
<dbReference type="InParanoid" id="A0A151GK51"/>
<feature type="domain" description="XLF-like N-terminal" evidence="9">
    <location>
        <begin position="7"/>
        <end position="132"/>
    </location>
</feature>
<feature type="compositionally biased region" description="Basic and acidic residues" evidence="8">
    <location>
        <begin position="373"/>
        <end position="386"/>
    </location>
</feature>
<evidence type="ECO:0000259" key="10">
    <source>
        <dbReference type="Pfam" id="PF21928"/>
    </source>
</evidence>
<reference evidence="11 12" key="1">
    <citation type="journal article" date="2016" name="Sci. Rep.">
        <title>Insights into Adaptations to a Near-Obligate Nematode Endoparasitic Lifestyle from the Finished Genome of Drechmeria coniospora.</title>
        <authorList>
            <person name="Zhang L."/>
            <person name="Zhou Z."/>
            <person name="Guo Q."/>
            <person name="Fokkens L."/>
            <person name="Miskei M."/>
            <person name="Pocsi I."/>
            <person name="Zhang W."/>
            <person name="Chen M."/>
            <person name="Wang L."/>
            <person name="Sun Y."/>
            <person name="Donzelli B.G."/>
            <person name="Gibson D.M."/>
            <person name="Nelson D.R."/>
            <person name="Luo J.G."/>
            <person name="Rep M."/>
            <person name="Liu H."/>
            <person name="Yang S."/>
            <person name="Wang J."/>
            <person name="Krasnoff S.B."/>
            <person name="Xu Y."/>
            <person name="Molnar I."/>
            <person name="Lin M."/>
        </authorList>
    </citation>
    <scope>NUCLEOTIDE SEQUENCE [LARGE SCALE GENOMIC DNA]</scope>
    <source>
        <strain evidence="11 12">ARSEF 6962</strain>
    </source>
</reference>
<keyword evidence="12" id="KW-1185">Reference proteome</keyword>
<dbReference type="EMBL" id="LAYC01000002">
    <property type="protein sequence ID" value="KYK57485.1"/>
    <property type="molecule type" value="Genomic_DNA"/>
</dbReference>
<dbReference type="PANTHER" id="PTHR32235">
    <property type="entry name" value="NON-HOMOLOGOUS END-JOINING FACTOR 1"/>
    <property type="match status" value="1"/>
</dbReference>